<dbReference type="Proteomes" id="UP001570511">
    <property type="component" value="Unassembled WGS sequence"/>
</dbReference>
<dbReference type="InterPro" id="IPR041049">
    <property type="entry name" value="DUF5615"/>
</dbReference>
<dbReference type="EMBL" id="JBGNYA010000001">
    <property type="protein sequence ID" value="MFA1611359.1"/>
    <property type="molecule type" value="Genomic_DNA"/>
</dbReference>
<gene>
    <name evidence="2" type="ORF">OS889_10140</name>
</gene>
<accession>A0ABD5MFH6</accession>
<name>A0ABD5MFH6_9EURY</name>
<evidence type="ECO:0000313" key="2">
    <source>
        <dbReference type="EMBL" id="MFA1611359.1"/>
    </source>
</evidence>
<evidence type="ECO:0000313" key="3">
    <source>
        <dbReference type="Proteomes" id="UP001570511"/>
    </source>
</evidence>
<sequence length="124" mass="14092">MTGVRILLDEHVGRVFERLLRERGYEVEQAKDRFGEHTSDPELLSWCGDSDSVLLTNNAKDFEALHGEIDHAGILLYYDQSLPDADPEGLARAVDEVFTQYGPDGVSGRLVDLGEWYEWLHSRN</sequence>
<proteinExistence type="predicted"/>
<dbReference type="AlphaFoldDB" id="A0ABD5MFH6"/>
<organism evidence="2 3">
    <name type="scientific">Halobellus rubicundus</name>
    <dbReference type="NCBI Taxonomy" id="2996466"/>
    <lineage>
        <taxon>Archaea</taxon>
        <taxon>Methanobacteriati</taxon>
        <taxon>Methanobacteriota</taxon>
        <taxon>Stenosarchaea group</taxon>
        <taxon>Halobacteria</taxon>
        <taxon>Halobacteriales</taxon>
        <taxon>Haloferacaceae</taxon>
        <taxon>Halobellus</taxon>
    </lineage>
</organism>
<evidence type="ECO:0000259" key="1">
    <source>
        <dbReference type="Pfam" id="PF18480"/>
    </source>
</evidence>
<dbReference type="Pfam" id="PF18480">
    <property type="entry name" value="DUF5615"/>
    <property type="match status" value="1"/>
</dbReference>
<reference evidence="2 3" key="1">
    <citation type="submission" date="2024-08" db="EMBL/GenBank/DDBJ databases">
        <title>Halobellus sp. MBLA0158 whole genome sequence.</title>
        <authorList>
            <person name="Hwang C.Y."/>
            <person name="Cho E.-S."/>
            <person name="Seo M.-J."/>
        </authorList>
    </citation>
    <scope>NUCLEOTIDE SEQUENCE [LARGE SCALE GENOMIC DNA]</scope>
    <source>
        <strain evidence="2 3">MBLA0158</strain>
    </source>
</reference>
<keyword evidence="3" id="KW-1185">Reference proteome</keyword>
<feature type="domain" description="DUF5615" evidence="1">
    <location>
        <begin position="5"/>
        <end position="94"/>
    </location>
</feature>
<comment type="caution">
    <text evidence="2">The sequence shown here is derived from an EMBL/GenBank/DDBJ whole genome shotgun (WGS) entry which is preliminary data.</text>
</comment>
<protein>
    <submittedName>
        <fullName evidence="2">DUF5615 family PIN-like protein</fullName>
    </submittedName>
</protein>
<dbReference type="RefSeq" id="WP_372389595.1">
    <property type="nucleotide sequence ID" value="NZ_JBGNYA010000001.1"/>
</dbReference>